<sequence length="304" mass="32564">MPAPALALQGADDWTGRLSSQGYCIIPGLLPQDEITALNAALDPDFAQTPFSIGGFFGARTKRFGRLLVRAPAARRLAEHPTVLGVVQNILGPWCDHIQLNLMQAIEIHPGEPAQMPHRDQDMYPCEKGRIEYLVNVMWPLGIFSEDNGATRIWPGTHGAAATAELPSGAGIAACCRPGDAILFLGSVLHGGGANRTATPRRGIVVGYSLGWLKPYENPWLAYPPEIARQFPESLQALIGYRQHRPNLNNYEGQCPSVLLRGGAPGPLAAVDALTPEQAEIITAYVRHAAARNATAQAASDSAV</sequence>
<gene>
    <name evidence="1" type="ORF">GGQ98_003059</name>
</gene>
<accession>A0A7W7B3R6</accession>
<name>A0A7W7B3R6_9SPHN</name>
<protein>
    <recommendedName>
        <fullName evidence="3">Phytanoyl-CoA dioxygenase</fullName>
    </recommendedName>
</protein>
<dbReference type="Gene3D" id="2.60.120.620">
    <property type="entry name" value="q2cbj1_9rhob like domain"/>
    <property type="match status" value="1"/>
</dbReference>
<dbReference type="EMBL" id="JACHNZ010000043">
    <property type="protein sequence ID" value="MBB4633421.1"/>
    <property type="molecule type" value="Genomic_DNA"/>
</dbReference>
<evidence type="ECO:0008006" key="3">
    <source>
        <dbReference type="Google" id="ProtNLM"/>
    </source>
</evidence>
<proteinExistence type="predicted"/>
<evidence type="ECO:0000313" key="2">
    <source>
        <dbReference type="Proteomes" id="UP000566324"/>
    </source>
</evidence>
<evidence type="ECO:0000313" key="1">
    <source>
        <dbReference type="EMBL" id="MBB4633421.1"/>
    </source>
</evidence>
<organism evidence="1 2">
    <name type="scientific">Sphingosinicella soli</name>
    <dbReference type="NCBI Taxonomy" id="333708"/>
    <lineage>
        <taxon>Bacteria</taxon>
        <taxon>Pseudomonadati</taxon>
        <taxon>Pseudomonadota</taxon>
        <taxon>Alphaproteobacteria</taxon>
        <taxon>Sphingomonadales</taxon>
        <taxon>Sphingosinicellaceae</taxon>
        <taxon>Sphingosinicella</taxon>
    </lineage>
</organism>
<dbReference type="PANTHER" id="PTHR37563">
    <property type="entry name" value="PHYTANOYL-COA DIOXYGENASE FAMILY PROTEIN (AFU_ORTHOLOGUE AFUA_2G03330)"/>
    <property type="match status" value="1"/>
</dbReference>
<dbReference type="RefSeq" id="WP_184071007.1">
    <property type="nucleotide sequence ID" value="NZ_JACHNZ010000043.1"/>
</dbReference>
<dbReference type="GO" id="GO:0016706">
    <property type="term" value="F:2-oxoglutarate-dependent dioxygenase activity"/>
    <property type="evidence" value="ECO:0007669"/>
    <property type="project" value="UniProtKB-ARBA"/>
</dbReference>
<dbReference type="PANTHER" id="PTHR37563:SF2">
    <property type="entry name" value="PHYTANOYL-COA DIOXYGENASE FAMILY PROTEIN (AFU_ORTHOLOGUE AFUA_2G03330)"/>
    <property type="match status" value="1"/>
</dbReference>
<comment type="caution">
    <text evidence="1">The sequence shown here is derived from an EMBL/GenBank/DDBJ whole genome shotgun (WGS) entry which is preliminary data.</text>
</comment>
<dbReference type="Proteomes" id="UP000566324">
    <property type="component" value="Unassembled WGS sequence"/>
</dbReference>
<dbReference type="InterPro" id="IPR051961">
    <property type="entry name" value="Fungal_Metabolite_Diox"/>
</dbReference>
<reference evidence="1 2" key="1">
    <citation type="submission" date="2020-08" db="EMBL/GenBank/DDBJ databases">
        <title>Genomic Encyclopedia of Type Strains, Phase IV (KMG-IV): sequencing the most valuable type-strain genomes for metagenomic binning, comparative biology and taxonomic classification.</title>
        <authorList>
            <person name="Goeker M."/>
        </authorList>
    </citation>
    <scope>NUCLEOTIDE SEQUENCE [LARGE SCALE GENOMIC DNA]</scope>
    <source>
        <strain evidence="1 2">DSM 17328</strain>
    </source>
</reference>
<dbReference type="InterPro" id="IPR008775">
    <property type="entry name" value="Phytyl_CoA_dOase-like"/>
</dbReference>
<dbReference type="Pfam" id="PF05721">
    <property type="entry name" value="PhyH"/>
    <property type="match status" value="1"/>
</dbReference>
<dbReference type="AlphaFoldDB" id="A0A7W7B3R6"/>
<keyword evidence="2" id="KW-1185">Reference proteome</keyword>
<dbReference type="SUPFAM" id="SSF51197">
    <property type="entry name" value="Clavaminate synthase-like"/>
    <property type="match status" value="1"/>
</dbReference>